<sequence>MKSLTDLLQMHRVRLWAYRQRVFRELRRQTDRRLAERTDIQLFRVQHCHGKPDMQENAHQEREVDLGSV</sequence>
<evidence type="ECO:0000313" key="1">
    <source>
        <dbReference type="EMBL" id="QJA68204.1"/>
    </source>
</evidence>
<organism evidence="1">
    <name type="scientific">viral metagenome</name>
    <dbReference type="NCBI Taxonomy" id="1070528"/>
    <lineage>
        <taxon>unclassified sequences</taxon>
        <taxon>metagenomes</taxon>
        <taxon>organismal metagenomes</taxon>
    </lineage>
</organism>
<accession>A0A6M3JDT4</accession>
<dbReference type="AlphaFoldDB" id="A0A6M3JDT4"/>
<gene>
    <name evidence="1" type="ORF">MM415A07756_0005</name>
</gene>
<reference evidence="1" key="1">
    <citation type="submission" date="2020-03" db="EMBL/GenBank/DDBJ databases">
        <title>The deep terrestrial virosphere.</title>
        <authorList>
            <person name="Holmfeldt K."/>
            <person name="Nilsson E."/>
            <person name="Simone D."/>
            <person name="Lopez-Fernandez M."/>
            <person name="Wu X."/>
            <person name="de Brujin I."/>
            <person name="Lundin D."/>
            <person name="Andersson A."/>
            <person name="Bertilsson S."/>
            <person name="Dopson M."/>
        </authorList>
    </citation>
    <scope>NUCLEOTIDE SEQUENCE</scope>
    <source>
        <strain evidence="1">MM415A07756</strain>
    </source>
</reference>
<proteinExistence type="predicted"/>
<protein>
    <submittedName>
        <fullName evidence="1">Uncharacterized protein</fullName>
    </submittedName>
</protein>
<name>A0A6M3JDT4_9ZZZZ</name>
<dbReference type="EMBL" id="MT141596">
    <property type="protein sequence ID" value="QJA68204.1"/>
    <property type="molecule type" value="Genomic_DNA"/>
</dbReference>